<dbReference type="EMBL" id="AEQN01000011">
    <property type="protein sequence ID" value="EFV02268.1"/>
    <property type="molecule type" value="Genomic_DNA"/>
</dbReference>
<dbReference type="Pfam" id="PF04892">
    <property type="entry name" value="VanZ"/>
    <property type="match status" value="1"/>
</dbReference>
<dbReference type="PANTHER" id="PTHR36834">
    <property type="entry name" value="MEMBRANE PROTEIN-RELATED"/>
    <property type="match status" value="1"/>
</dbReference>
<protein>
    <submittedName>
        <fullName evidence="3">VanZ-like protein</fullName>
    </submittedName>
</protein>
<feature type="domain" description="VanZ-like" evidence="2">
    <location>
        <begin position="55"/>
        <end position="172"/>
    </location>
</feature>
<dbReference type="InterPro" id="IPR006976">
    <property type="entry name" value="VanZ-like"/>
</dbReference>
<reference evidence="3 4" key="1">
    <citation type="submission" date="2010-12" db="EMBL/GenBank/DDBJ databases">
        <authorList>
            <person name="Muzny D."/>
            <person name="Qin X."/>
            <person name="Deng J."/>
            <person name="Jiang H."/>
            <person name="Liu Y."/>
            <person name="Qu J."/>
            <person name="Song X.-Z."/>
            <person name="Zhang L."/>
            <person name="Thornton R."/>
            <person name="Coyle M."/>
            <person name="Francisco L."/>
            <person name="Jackson L."/>
            <person name="Javaid M."/>
            <person name="Korchina V."/>
            <person name="Kovar C."/>
            <person name="Mata R."/>
            <person name="Mathew T."/>
            <person name="Ngo R."/>
            <person name="Nguyen L."/>
            <person name="Nguyen N."/>
            <person name="Okwuonu G."/>
            <person name="Ongeri F."/>
            <person name="Pham C."/>
            <person name="Simmons D."/>
            <person name="Wilczek-Boney K."/>
            <person name="Hale W."/>
            <person name="Jakkamsetti A."/>
            <person name="Pham P."/>
            <person name="Ruth R."/>
            <person name="San Lucas F."/>
            <person name="Warren J."/>
            <person name="Zhang J."/>
            <person name="Zhao Z."/>
            <person name="Zhou C."/>
            <person name="Zhu D."/>
            <person name="Lee S."/>
            <person name="Bess C."/>
            <person name="Blankenburg K."/>
            <person name="Forbes L."/>
            <person name="Fu Q."/>
            <person name="Gubbala S."/>
            <person name="Hirani K."/>
            <person name="Jayaseelan J.C."/>
            <person name="Lara F."/>
            <person name="Munidasa M."/>
            <person name="Palculict T."/>
            <person name="Patil S."/>
            <person name="Pu L.-L."/>
            <person name="Saada N."/>
            <person name="Tang L."/>
            <person name="Weissenberger G."/>
            <person name="Zhu Y."/>
            <person name="Hemphill L."/>
            <person name="Shang Y."/>
            <person name="Youmans B."/>
            <person name="Ayvaz T."/>
            <person name="Ross M."/>
            <person name="Santibanez J."/>
            <person name="Aqrawi P."/>
            <person name="Gross S."/>
            <person name="Joshi V."/>
            <person name="Fowler G."/>
            <person name="Nazareth L."/>
            <person name="Reid J."/>
            <person name="Worley K."/>
            <person name="Petrosino J."/>
            <person name="Highlander S."/>
            <person name="Gibbs R."/>
        </authorList>
    </citation>
    <scope>NUCLEOTIDE SEQUENCE [LARGE SCALE GENOMIC DNA]</scope>
    <source>
        <strain evidence="3 4">ATCC 23263</strain>
    </source>
</reference>
<keyword evidence="4" id="KW-1185">Reference proteome</keyword>
<keyword evidence="1" id="KW-0472">Membrane</keyword>
<evidence type="ECO:0000313" key="4">
    <source>
        <dbReference type="Proteomes" id="UP000004754"/>
    </source>
</evidence>
<keyword evidence="1" id="KW-1133">Transmembrane helix</keyword>
<accession>E6MFA8</accession>
<dbReference type="HOGENOM" id="CLU_077618_9_0_9"/>
<feature type="transmembrane region" description="Helical" evidence="1">
    <location>
        <begin position="50"/>
        <end position="68"/>
    </location>
</feature>
<evidence type="ECO:0000256" key="1">
    <source>
        <dbReference type="SAM" id="Phobius"/>
    </source>
</evidence>
<evidence type="ECO:0000313" key="3">
    <source>
        <dbReference type="EMBL" id="EFV02268.1"/>
    </source>
</evidence>
<sequence length="190" mass="21819">MSNLTEDIWEGYRPNWTPGTIGLGMVILIVTLIVLIVLHHRKKITFGQGLAAVFFVIYLYLMFGSTVFTRTSDAVAHVNTDFLWEYRKILVDHSWHYVKEVLLNMLMLVPVGFMFPLVRGKRGVVLAVLFGFVCSLSIEGLQWLFKCGLFEYDDLFNNTVGALLGYVLYRILMPWHGRKKKIGRQSKRAA</sequence>
<feature type="transmembrane region" description="Helical" evidence="1">
    <location>
        <begin position="101"/>
        <end position="118"/>
    </location>
</feature>
<dbReference type="AlphaFoldDB" id="E6MFA8"/>
<dbReference type="STRING" id="887929.HMP0721_0691"/>
<evidence type="ECO:0000259" key="2">
    <source>
        <dbReference type="Pfam" id="PF04892"/>
    </source>
</evidence>
<keyword evidence="1" id="KW-0812">Transmembrane</keyword>
<dbReference type="InterPro" id="IPR053150">
    <property type="entry name" value="Teicoplanin_resist-assoc"/>
</dbReference>
<proteinExistence type="predicted"/>
<organism evidence="3 4">
    <name type="scientific">Pseudoramibacter alactolyticus ATCC 23263</name>
    <dbReference type="NCBI Taxonomy" id="887929"/>
    <lineage>
        <taxon>Bacteria</taxon>
        <taxon>Bacillati</taxon>
        <taxon>Bacillota</taxon>
        <taxon>Clostridia</taxon>
        <taxon>Eubacteriales</taxon>
        <taxon>Eubacteriaceae</taxon>
        <taxon>Pseudoramibacter</taxon>
    </lineage>
</organism>
<dbReference type="PANTHER" id="PTHR36834:SF1">
    <property type="entry name" value="INTEGRAL MEMBRANE PROTEIN"/>
    <property type="match status" value="1"/>
</dbReference>
<feature type="transmembrane region" description="Helical" evidence="1">
    <location>
        <begin position="125"/>
        <end position="143"/>
    </location>
</feature>
<feature type="transmembrane region" description="Helical" evidence="1">
    <location>
        <begin position="155"/>
        <end position="172"/>
    </location>
</feature>
<name>E6MFA8_9FIRM</name>
<gene>
    <name evidence="3" type="ORF">HMP0721_0691</name>
</gene>
<feature type="transmembrane region" description="Helical" evidence="1">
    <location>
        <begin position="20"/>
        <end position="38"/>
    </location>
</feature>
<dbReference type="eggNOG" id="COG4767">
    <property type="taxonomic scope" value="Bacteria"/>
</dbReference>
<dbReference type="Proteomes" id="UP000004754">
    <property type="component" value="Unassembled WGS sequence"/>
</dbReference>
<comment type="caution">
    <text evidence="3">The sequence shown here is derived from an EMBL/GenBank/DDBJ whole genome shotgun (WGS) entry which is preliminary data.</text>
</comment>